<reference evidence="2 3" key="1">
    <citation type="submission" date="2016-10" db="EMBL/GenBank/DDBJ databases">
        <authorList>
            <person name="de Groot N.N."/>
        </authorList>
    </citation>
    <scope>NUCLEOTIDE SEQUENCE [LARGE SCALE GENOMIC DNA]</scope>
    <source>
        <strain evidence="2 3">DSM 26130</strain>
    </source>
</reference>
<feature type="region of interest" description="Disordered" evidence="1">
    <location>
        <begin position="1"/>
        <end position="36"/>
    </location>
</feature>
<dbReference type="EMBL" id="FOLQ01000002">
    <property type="protein sequence ID" value="SFC78935.1"/>
    <property type="molecule type" value="Genomic_DNA"/>
</dbReference>
<evidence type="ECO:0000256" key="1">
    <source>
        <dbReference type="SAM" id="MobiDB-lite"/>
    </source>
</evidence>
<sequence length="122" mass="13625">MENTNNSDQQRVDQNSGGPLEGMSPQNTNMPLNDNEEDSVVYAGLGVNNQPDIMNPGDEEASDTLLYTDTATARHATDELSNDEEFDEFTVDELEDTDLSDDDIDEEITELAEEEEEGNERY</sequence>
<evidence type="ECO:0000313" key="3">
    <source>
        <dbReference type="Proteomes" id="UP000198598"/>
    </source>
</evidence>
<accession>A0A1I1M123</accession>
<dbReference type="Proteomes" id="UP000198598">
    <property type="component" value="Unassembled WGS sequence"/>
</dbReference>
<protein>
    <submittedName>
        <fullName evidence="2">Uncharacterized protein</fullName>
    </submittedName>
</protein>
<evidence type="ECO:0000313" key="2">
    <source>
        <dbReference type="EMBL" id="SFC78935.1"/>
    </source>
</evidence>
<name>A0A1I1M123_9BACT</name>
<proteinExistence type="predicted"/>
<dbReference type="STRING" id="662367.SAMN05216167_102416"/>
<organism evidence="2 3">
    <name type="scientific">Spirosoma endophyticum</name>
    <dbReference type="NCBI Taxonomy" id="662367"/>
    <lineage>
        <taxon>Bacteria</taxon>
        <taxon>Pseudomonadati</taxon>
        <taxon>Bacteroidota</taxon>
        <taxon>Cytophagia</taxon>
        <taxon>Cytophagales</taxon>
        <taxon>Cytophagaceae</taxon>
        <taxon>Spirosoma</taxon>
    </lineage>
</organism>
<keyword evidence="3" id="KW-1185">Reference proteome</keyword>
<gene>
    <name evidence="2" type="ORF">SAMN05216167_102416</name>
</gene>
<dbReference type="OrthoDB" id="960486at2"/>
<dbReference type="RefSeq" id="WP_093824388.1">
    <property type="nucleotide sequence ID" value="NZ_FOLQ01000002.1"/>
</dbReference>
<feature type="compositionally biased region" description="Polar residues" evidence="1">
    <location>
        <begin position="1"/>
        <end position="17"/>
    </location>
</feature>
<dbReference type="AlphaFoldDB" id="A0A1I1M123"/>